<dbReference type="Pfam" id="PF13579">
    <property type="entry name" value="Glyco_trans_4_4"/>
    <property type="match status" value="1"/>
</dbReference>
<dbReference type="Gene3D" id="3.40.50.2000">
    <property type="entry name" value="Glycogen Phosphorylase B"/>
    <property type="match status" value="2"/>
</dbReference>
<dbReference type="PANTHER" id="PTHR45947:SF3">
    <property type="entry name" value="SULFOQUINOVOSYL TRANSFERASE SQD2"/>
    <property type="match status" value="1"/>
</dbReference>
<evidence type="ECO:0000313" key="4">
    <source>
        <dbReference type="EMBL" id="MFC5491844.1"/>
    </source>
</evidence>
<dbReference type="Proteomes" id="UP001595956">
    <property type="component" value="Unassembled WGS sequence"/>
</dbReference>
<organism evidence="4 5">
    <name type="scientific">Nocardioides caricicola</name>
    <dbReference type="NCBI Taxonomy" id="634770"/>
    <lineage>
        <taxon>Bacteria</taxon>
        <taxon>Bacillati</taxon>
        <taxon>Actinomycetota</taxon>
        <taxon>Actinomycetes</taxon>
        <taxon>Propionibacteriales</taxon>
        <taxon>Nocardioidaceae</taxon>
        <taxon>Nocardioides</taxon>
    </lineage>
</organism>
<proteinExistence type="predicted"/>
<gene>
    <name evidence="4" type="ORF">ACFPKY_01955</name>
</gene>
<evidence type="ECO:0000259" key="3">
    <source>
        <dbReference type="Pfam" id="PF13579"/>
    </source>
</evidence>
<dbReference type="CDD" id="cd03801">
    <property type="entry name" value="GT4_PimA-like"/>
    <property type="match status" value="1"/>
</dbReference>
<name>A0ABW0MY86_9ACTN</name>
<dbReference type="EMBL" id="JBHSMD010000001">
    <property type="protein sequence ID" value="MFC5491844.1"/>
    <property type="molecule type" value="Genomic_DNA"/>
</dbReference>
<dbReference type="InterPro" id="IPR028098">
    <property type="entry name" value="Glyco_trans_4-like_N"/>
</dbReference>
<dbReference type="SUPFAM" id="SSF53756">
    <property type="entry name" value="UDP-Glycosyltransferase/glycogen phosphorylase"/>
    <property type="match status" value="1"/>
</dbReference>
<keyword evidence="5" id="KW-1185">Reference proteome</keyword>
<sequence>MGSSPDISRARPVIVQHSFGDPGSGGPVGALQRILDSDLGDRYEWVRMHQEWATGGIDVSRVRSWARMLREVRPDLVHVRGLGNEGFHGVLAARLARCPRVLVSMHGTVRDLTTPATLKQRALVGVFEPATLRLATHVTTVCEYAAERDFIRKHAGKFVGPITNGVDPVVVDPGARSALRSELGLAPEDVALVSVGRLTFEKGHTDLAAALGRLEPHVREQVVLVVVGSGPDEEAIRDGYATAGVRTAFLGRRLDVPQLLASSDVFVFPSLHENLSNALLEAMAQGLPVVATRVGGNTEVVRRGGGLLVEARDPAGLAEAIGSLVADRARREGLGVEAAGVAARHYSTRRMLEILDETYRAVLSDGRR</sequence>
<evidence type="ECO:0000256" key="2">
    <source>
        <dbReference type="ARBA" id="ARBA00022679"/>
    </source>
</evidence>
<keyword evidence="2 4" id="KW-0808">Transferase</keyword>
<protein>
    <submittedName>
        <fullName evidence="4">Glycosyltransferase family 4 protein</fullName>
        <ecNumber evidence="4">2.4.-.-</ecNumber>
    </submittedName>
</protein>
<comment type="caution">
    <text evidence="4">The sequence shown here is derived from an EMBL/GenBank/DDBJ whole genome shotgun (WGS) entry which is preliminary data.</text>
</comment>
<dbReference type="EC" id="2.4.-.-" evidence="4"/>
<accession>A0ABW0MY86</accession>
<dbReference type="InterPro" id="IPR050194">
    <property type="entry name" value="Glycosyltransferase_grp1"/>
</dbReference>
<feature type="domain" description="Glycosyltransferase subfamily 4-like N-terminal" evidence="3">
    <location>
        <begin position="39"/>
        <end position="148"/>
    </location>
</feature>
<evidence type="ECO:0000313" key="5">
    <source>
        <dbReference type="Proteomes" id="UP001595956"/>
    </source>
</evidence>
<evidence type="ECO:0000256" key="1">
    <source>
        <dbReference type="ARBA" id="ARBA00022676"/>
    </source>
</evidence>
<dbReference type="GO" id="GO:0016757">
    <property type="term" value="F:glycosyltransferase activity"/>
    <property type="evidence" value="ECO:0007669"/>
    <property type="project" value="UniProtKB-KW"/>
</dbReference>
<dbReference type="PANTHER" id="PTHR45947">
    <property type="entry name" value="SULFOQUINOVOSYL TRANSFERASE SQD2"/>
    <property type="match status" value="1"/>
</dbReference>
<keyword evidence="1 4" id="KW-0328">Glycosyltransferase</keyword>
<reference evidence="5" key="1">
    <citation type="journal article" date="2019" name="Int. J. Syst. Evol. Microbiol.">
        <title>The Global Catalogue of Microorganisms (GCM) 10K type strain sequencing project: providing services to taxonomists for standard genome sequencing and annotation.</title>
        <authorList>
            <consortium name="The Broad Institute Genomics Platform"/>
            <consortium name="The Broad Institute Genome Sequencing Center for Infectious Disease"/>
            <person name="Wu L."/>
            <person name="Ma J."/>
        </authorList>
    </citation>
    <scope>NUCLEOTIDE SEQUENCE [LARGE SCALE GENOMIC DNA]</scope>
    <source>
        <strain evidence="5">KACC 13778</strain>
    </source>
</reference>
<dbReference type="Pfam" id="PF13692">
    <property type="entry name" value="Glyco_trans_1_4"/>
    <property type="match status" value="1"/>
</dbReference>
<dbReference type="RefSeq" id="WP_345181344.1">
    <property type="nucleotide sequence ID" value="NZ_BAABFQ010000008.1"/>
</dbReference>